<dbReference type="Gene3D" id="3.40.50.300">
    <property type="entry name" value="P-loop containing nucleotide triphosphate hydrolases"/>
    <property type="match status" value="2"/>
</dbReference>
<evidence type="ECO:0000259" key="14">
    <source>
        <dbReference type="PROSITE" id="PS51192"/>
    </source>
</evidence>
<comment type="similarity">
    <text evidence="11 13">In the C-terminal section; belongs to the helicase family. RecG subfamily.</text>
</comment>
<evidence type="ECO:0000256" key="4">
    <source>
        <dbReference type="ARBA" id="ARBA00022763"/>
    </source>
</evidence>
<keyword evidence="4 13" id="KW-0227">DNA damage</keyword>
<evidence type="ECO:0000256" key="5">
    <source>
        <dbReference type="ARBA" id="ARBA00022801"/>
    </source>
</evidence>
<proteinExistence type="inferred from homology"/>
<keyword evidence="5 13" id="KW-0378">Hydrolase</keyword>
<dbReference type="InterPro" id="IPR001650">
    <property type="entry name" value="Helicase_C-like"/>
</dbReference>
<dbReference type="SMART" id="SM01058">
    <property type="entry name" value="CarD_TRCF"/>
    <property type="match status" value="1"/>
</dbReference>
<comment type="caution">
    <text evidence="16">The sequence shown here is derived from an EMBL/GenBank/DDBJ whole genome shotgun (WGS) entry which is preliminary data.</text>
</comment>
<dbReference type="CDD" id="cd17991">
    <property type="entry name" value="DEXHc_TRCF"/>
    <property type="match status" value="1"/>
</dbReference>
<feature type="domain" description="Helicase C-terminal" evidence="15">
    <location>
        <begin position="812"/>
        <end position="966"/>
    </location>
</feature>
<evidence type="ECO:0000256" key="1">
    <source>
        <dbReference type="ARBA" id="ARBA00004496"/>
    </source>
</evidence>
<dbReference type="Pfam" id="PF00270">
    <property type="entry name" value="DEAD"/>
    <property type="match status" value="1"/>
</dbReference>
<dbReference type="GO" id="GO:0003684">
    <property type="term" value="F:damaged DNA binding"/>
    <property type="evidence" value="ECO:0007669"/>
    <property type="project" value="InterPro"/>
</dbReference>
<dbReference type="InterPro" id="IPR036101">
    <property type="entry name" value="CarD-like/TRCF_RID_sf"/>
</dbReference>
<accession>A0A498CRT4</accession>
<keyword evidence="9 13" id="KW-0234">DNA repair</keyword>
<evidence type="ECO:0000256" key="6">
    <source>
        <dbReference type="ARBA" id="ARBA00022806"/>
    </source>
</evidence>
<dbReference type="InterPro" id="IPR005118">
    <property type="entry name" value="TRCF_C"/>
</dbReference>
<keyword evidence="3 13" id="KW-0547">Nucleotide-binding</keyword>
<evidence type="ECO:0000256" key="8">
    <source>
        <dbReference type="ARBA" id="ARBA00023125"/>
    </source>
</evidence>
<dbReference type="Pfam" id="PF17757">
    <property type="entry name" value="UvrB_inter"/>
    <property type="match status" value="1"/>
</dbReference>
<evidence type="ECO:0000256" key="13">
    <source>
        <dbReference type="HAMAP-Rule" id="MF_00969"/>
    </source>
</evidence>
<dbReference type="Gene3D" id="3.30.2060.10">
    <property type="entry name" value="Penicillin-binding protein 1b domain"/>
    <property type="match status" value="1"/>
</dbReference>
<evidence type="ECO:0000259" key="15">
    <source>
        <dbReference type="PROSITE" id="PS51194"/>
    </source>
</evidence>
<dbReference type="EC" id="3.6.4.-" evidence="13"/>
<dbReference type="Gene3D" id="2.40.10.170">
    <property type="match status" value="1"/>
</dbReference>
<dbReference type="InterPro" id="IPR011545">
    <property type="entry name" value="DEAD/DEAH_box_helicase_dom"/>
</dbReference>
<dbReference type="PROSITE" id="PS51194">
    <property type="entry name" value="HELICASE_CTER"/>
    <property type="match status" value="1"/>
</dbReference>
<dbReference type="InterPro" id="IPR027417">
    <property type="entry name" value="P-loop_NTPase"/>
</dbReference>
<dbReference type="Gene3D" id="3.90.1150.50">
    <property type="entry name" value="Transcription-repair-coupling factor, D7 domain"/>
    <property type="match status" value="1"/>
</dbReference>
<evidence type="ECO:0000313" key="17">
    <source>
        <dbReference type="Proteomes" id="UP000276301"/>
    </source>
</evidence>
<evidence type="ECO:0000256" key="7">
    <source>
        <dbReference type="ARBA" id="ARBA00022840"/>
    </source>
</evidence>
<dbReference type="SMART" id="SM00982">
    <property type="entry name" value="TRCF"/>
    <property type="match status" value="1"/>
</dbReference>
<dbReference type="GO" id="GO:0003678">
    <property type="term" value="F:DNA helicase activity"/>
    <property type="evidence" value="ECO:0007669"/>
    <property type="project" value="TreeGrafter"/>
</dbReference>
<dbReference type="GO" id="GO:0000716">
    <property type="term" value="P:transcription-coupled nucleotide-excision repair, DNA damage recognition"/>
    <property type="evidence" value="ECO:0007669"/>
    <property type="project" value="UniProtKB-UniRule"/>
</dbReference>
<name>A0A498CRT4_9FIRM</name>
<evidence type="ECO:0000256" key="11">
    <source>
        <dbReference type="ARBA" id="ARBA00061399"/>
    </source>
</evidence>
<dbReference type="HAMAP" id="MF_00969">
    <property type="entry name" value="TRCF"/>
    <property type="match status" value="1"/>
</dbReference>
<dbReference type="PANTHER" id="PTHR47964">
    <property type="entry name" value="ATP-DEPENDENT DNA HELICASE HOMOLOG RECG, CHLOROPLASTIC"/>
    <property type="match status" value="1"/>
</dbReference>
<evidence type="ECO:0000256" key="2">
    <source>
        <dbReference type="ARBA" id="ARBA00022490"/>
    </source>
</evidence>
<evidence type="ECO:0000256" key="10">
    <source>
        <dbReference type="ARBA" id="ARBA00061104"/>
    </source>
</evidence>
<dbReference type="InterPro" id="IPR014001">
    <property type="entry name" value="Helicase_ATP-bd"/>
</dbReference>
<dbReference type="GO" id="GO:0005524">
    <property type="term" value="F:ATP binding"/>
    <property type="evidence" value="ECO:0007669"/>
    <property type="project" value="UniProtKB-UniRule"/>
</dbReference>
<dbReference type="EMBL" id="RCHT01000061">
    <property type="protein sequence ID" value="RLL06198.1"/>
    <property type="molecule type" value="Genomic_DNA"/>
</dbReference>
<comment type="similarity">
    <text evidence="10 13">In the N-terminal section; belongs to the UvrB family.</text>
</comment>
<evidence type="ECO:0000256" key="12">
    <source>
        <dbReference type="ARBA" id="ARBA00070128"/>
    </source>
</evidence>
<evidence type="ECO:0000256" key="9">
    <source>
        <dbReference type="ARBA" id="ARBA00023204"/>
    </source>
</evidence>
<keyword evidence="8 13" id="KW-0238">DNA-binding</keyword>
<dbReference type="PROSITE" id="PS51192">
    <property type="entry name" value="HELICASE_ATP_BIND_1"/>
    <property type="match status" value="1"/>
</dbReference>
<dbReference type="Pfam" id="PF02559">
    <property type="entry name" value="CarD_TRCF_RID"/>
    <property type="match status" value="1"/>
</dbReference>
<protein>
    <recommendedName>
        <fullName evidence="12 13">Transcription-repair-coupling factor</fullName>
        <shortName evidence="13">TRCF</shortName>
        <ecNumber evidence="13">3.6.4.-</ecNumber>
    </recommendedName>
</protein>
<keyword evidence="2 13" id="KW-0963">Cytoplasm</keyword>
<dbReference type="Proteomes" id="UP000276301">
    <property type="component" value="Unassembled WGS sequence"/>
</dbReference>
<evidence type="ECO:0000313" key="16">
    <source>
        <dbReference type="EMBL" id="RLL06198.1"/>
    </source>
</evidence>
<organism evidence="16 17">
    <name type="scientific">Anaerotruncus massiliensis</name>
    <name type="common">ex Liu et al. 2021</name>
    <dbReference type="NCBI Taxonomy" id="2321404"/>
    <lineage>
        <taxon>Bacteria</taxon>
        <taxon>Bacillati</taxon>
        <taxon>Bacillota</taxon>
        <taxon>Clostridia</taxon>
        <taxon>Eubacteriales</taxon>
        <taxon>Oscillospiraceae</taxon>
        <taxon>Anaerotruncus</taxon>
    </lineage>
</organism>
<comment type="subcellular location">
    <subcellularLocation>
        <location evidence="1 13">Cytoplasm</location>
    </subcellularLocation>
</comment>
<dbReference type="InterPro" id="IPR047112">
    <property type="entry name" value="RecG/Mfd"/>
</dbReference>
<keyword evidence="17" id="KW-1185">Reference proteome</keyword>
<dbReference type="RefSeq" id="WP_121587730.1">
    <property type="nucleotide sequence ID" value="NZ_RCHT01000061.1"/>
</dbReference>
<dbReference type="NCBIfam" id="TIGR00580">
    <property type="entry name" value="mfd"/>
    <property type="match status" value="1"/>
</dbReference>
<dbReference type="SMART" id="SM00490">
    <property type="entry name" value="HELICc"/>
    <property type="match status" value="1"/>
</dbReference>
<keyword evidence="6" id="KW-0347">Helicase</keyword>
<comment type="function">
    <text evidence="13">Couples transcription and DNA repair by recognizing RNA polymerase (RNAP) stalled at DNA lesions. Mediates ATP-dependent release of RNAP and its truncated transcript from the DNA, and recruitment of nucleotide excision repair machinery to the damaged site.</text>
</comment>
<dbReference type="SUPFAM" id="SSF52540">
    <property type="entry name" value="P-loop containing nucleoside triphosphate hydrolases"/>
    <property type="match status" value="4"/>
</dbReference>
<dbReference type="GO" id="GO:0005737">
    <property type="term" value="C:cytoplasm"/>
    <property type="evidence" value="ECO:0007669"/>
    <property type="project" value="UniProtKB-SubCell"/>
</dbReference>
<dbReference type="AlphaFoldDB" id="A0A498CRT4"/>
<dbReference type="Pfam" id="PF03461">
    <property type="entry name" value="TRCF"/>
    <property type="match status" value="1"/>
</dbReference>
<feature type="domain" description="Helicase ATP-binding" evidence="14">
    <location>
        <begin position="630"/>
        <end position="791"/>
    </location>
</feature>
<dbReference type="Gene3D" id="3.40.50.11180">
    <property type="match status" value="1"/>
</dbReference>
<gene>
    <name evidence="13 16" type="primary">mfd</name>
    <name evidence="16" type="ORF">D4A47_13825</name>
</gene>
<dbReference type="InterPro" id="IPR003711">
    <property type="entry name" value="CarD-like/TRCF_RID"/>
</dbReference>
<keyword evidence="7 13" id="KW-0067">ATP-binding</keyword>
<dbReference type="SMART" id="SM00487">
    <property type="entry name" value="DEXDc"/>
    <property type="match status" value="1"/>
</dbReference>
<dbReference type="SUPFAM" id="SSF141259">
    <property type="entry name" value="CarD-like"/>
    <property type="match status" value="1"/>
</dbReference>
<dbReference type="InterPro" id="IPR041471">
    <property type="entry name" value="UvrB_inter"/>
</dbReference>
<dbReference type="InterPro" id="IPR004576">
    <property type="entry name" value="Mfd"/>
</dbReference>
<dbReference type="SUPFAM" id="SSF143517">
    <property type="entry name" value="TRCF domain-like"/>
    <property type="match status" value="1"/>
</dbReference>
<reference evidence="16 17" key="1">
    <citation type="submission" date="2018-10" db="EMBL/GenBank/DDBJ databases">
        <title>Anaerotruncus faecis sp. nov., isolated from human feces.</title>
        <authorList>
            <person name="Wang Y.-J."/>
        </authorList>
    </citation>
    <scope>NUCLEOTIDE SEQUENCE [LARGE SCALE GENOMIC DNA]</scope>
    <source>
        <strain evidence="16 17">22A2-44</strain>
    </source>
</reference>
<dbReference type="Pfam" id="PF00271">
    <property type="entry name" value="Helicase_C"/>
    <property type="match status" value="1"/>
</dbReference>
<dbReference type="FunFam" id="3.40.50.300:FF:000546">
    <property type="entry name" value="Transcription-repair-coupling factor"/>
    <property type="match status" value="1"/>
</dbReference>
<sequence>MKGFEHLLTGLPAFERVKSAVKNRATPVLVTGLSNVHKAHMIVSLAGLLETGGLAVVSDEAAATRLVEDINMMAGEGTAALFPSREWTFQEVQGVSREYEHARLAVLGRLHAGSLKIVVASAQAALQYTMPPEVLEKRIRTLEAGREYQMEELTRFLVSAGYTRCDQVDGVCQFSQRGGILDFFPPHMPDPFRVEFWGDEIDTISTFKTDTQRRVDTVKRVDITPAAEVVADSPERLVKLLQGAMKNIRGTRGKLAKEKLEGEIARISDGIMPQSLDRWLPLLYPEPATVFDYLRDRPLFLCDTANCREALKNVLWQQNEDVKILLEEGVLFKGCDRFGEDFVDLQRHASESNSVLLDTFVRSVGDIPLRDMIDVNAVQLSSWSGEFSLLREDVQNYLSRGYCVIVFAGTYRAAVTLAEDLQKENIRAAECEEIGRLTPGVVYVVSASMSAGMEYPDLKLAVISQAKAVVQGAKRKPRPKEGKKLRDISDLTPGDYVVHVSHGIGVFEGIVKRDVQGIVKDYIKIRYAGTDMLFVPVTQLDLVSKYVGVRDDANVRLNKLNSVEWQKTRQRVKKAVEDMAKELTELYAKRMAVKGYAFSPDTDWQNDFERRFAFEETDDQLRCIDEIKSDMENPVPMDRLLCGDVGFGKTEVALRAAFKCVMDGKQCALLCPTTILAWQHYQTTTRRMEGFPIKVELLSRFRSAKEQKQILSELRRGEIDMIIGTHRLVQNDVQFKDLGLCIIDEEQRFGVRHKEKFKEMRATVDVLTLSATPIPRTLNMAMSGIRDMSVIEEAPQDRHPVQTYVVEHDWGVIAQAIERELRRGGQVFYLHNRVESIDSCAYRIKQMVPEARIVTAHGKMGEEQLSRVWQQLLDYEVDILVCTTIIETGVDVPNCNTLIIEDADRMGLSQLYQLRGRVGRSTRRAFAYLTFRRDKELSDVAAKRLSAIREFTSFGSGFRIAMRDLEIRGAGNILGAQQHGHMEAVGYDMYLKMLSEAVAEQKGEAPARTAAECMVDVRVGAHIPEDYIDNLAQRIDIYKKIAAIQNEEDAMDLIDELIDRFGDPPDAVKGLVDVALVRNTASQMGIREISQRGDAVLLYPEVMDMSRAGSLAVRLRGRVMVSAGSKPYITVKIPAGSEPLDTIREALAAMGE</sequence>
<dbReference type="PANTHER" id="PTHR47964:SF1">
    <property type="entry name" value="ATP-DEPENDENT DNA HELICASE HOMOLOG RECG, CHLOROPLASTIC"/>
    <property type="match status" value="1"/>
</dbReference>
<evidence type="ECO:0000256" key="3">
    <source>
        <dbReference type="ARBA" id="ARBA00022741"/>
    </source>
</evidence>
<dbReference type="GO" id="GO:0006355">
    <property type="term" value="P:regulation of DNA-templated transcription"/>
    <property type="evidence" value="ECO:0007669"/>
    <property type="project" value="UniProtKB-UniRule"/>
</dbReference>
<dbReference type="InterPro" id="IPR037235">
    <property type="entry name" value="TRCF-like_C_D7"/>
</dbReference>
<dbReference type="GO" id="GO:0016787">
    <property type="term" value="F:hydrolase activity"/>
    <property type="evidence" value="ECO:0007669"/>
    <property type="project" value="UniProtKB-KW"/>
</dbReference>